<dbReference type="RefSeq" id="WP_164349906.1">
    <property type="nucleotide sequence ID" value="NZ_JAAGLQ010000686.1"/>
</dbReference>
<protein>
    <submittedName>
        <fullName evidence="2">Uncharacterized protein</fullName>
    </submittedName>
</protein>
<dbReference type="Proteomes" id="UP000471293">
    <property type="component" value="Unassembled WGS sequence"/>
</dbReference>
<accession>A0A6N9UC38</accession>
<reference evidence="2 3" key="1">
    <citation type="submission" date="2020-01" db="EMBL/GenBank/DDBJ databases">
        <title>Insect and environment-associated Actinomycetes.</title>
        <authorList>
            <person name="Currrie C."/>
            <person name="Chevrette M."/>
            <person name="Carlson C."/>
            <person name="Stubbendieck R."/>
            <person name="Wendt-Pienkowski E."/>
        </authorList>
    </citation>
    <scope>NUCLEOTIDE SEQUENCE [LARGE SCALE GENOMIC DNA]</scope>
    <source>
        <strain evidence="2 3">SID11342</strain>
    </source>
</reference>
<name>A0A6N9UC38_STRHA</name>
<dbReference type="EMBL" id="JAAGLQ010000686">
    <property type="protein sequence ID" value="NEA20192.1"/>
    <property type="molecule type" value="Genomic_DNA"/>
</dbReference>
<proteinExistence type="predicted"/>
<evidence type="ECO:0000313" key="2">
    <source>
        <dbReference type="EMBL" id="NEA20192.1"/>
    </source>
</evidence>
<evidence type="ECO:0000256" key="1">
    <source>
        <dbReference type="SAM" id="MobiDB-lite"/>
    </source>
</evidence>
<evidence type="ECO:0000313" key="3">
    <source>
        <dbReference type="Proteomes" id="UP000471293"/>
    </source>
</evidence>
<comment type="caution">
    <text evidence="2">The sequence shown here is derived from an EMBL/GenBank/DDBJ whole genome shotgun (WGS) entry which is preliminary data.</text>
</comment>
<dbReference type="AlphaFoldDB" id="A0A6N9UC38"/>
<organism evidence="2 3">
    <name type="scientific">Streptomyces halstedii</name>
    <dbReference type="NCBI Taxonomy" id="1944"/>
    <lineage>
        <taxon>Bacteria</taxon>
        <taxon>Bacillati</taxon>
        <taxon>Actinomycetota</taxon>
        <taxon>Actinomycetes</taxon>
        <taxon>Kitasatosporales</taxon>
        <taxon>Streptomycetaceae</taxon>
        <taxon>Streptomyces</taxon>
    </lineage>
</organism>
<dbReference type="Pfam" id="PF19746">
    <property type="entry name" value="DUF6233"/>
    <property type="match status" value="1"/>
</dbReference>
<gene>
    <name evidence="2" type="ORF">G3I29_33020</name>
</gene>
<feature type="region of interest" description="Disordered" evidence="1">
    <location>
        <begin position="31"/>
        <end position="78"/>
    </location>
</feature>
<feature type="compositionally biased region" description="Basic and acidic residues" evidence="1">
    <location>
        <begin position="33"/>
        <end position="48"/>
    </location>
</feature>
<sequence>MYDLPSDLPRLRTLRTWHAMWVDRIDQAITTAERQKREQQQGEERRPPPPDWTLELGIGVGAPPTEVHTGDCYATGRRRRPITREQAVAALTEGIRACIHCRPDTALGML</sequence>
<dbReference type="InterPro" id="IPR046200">
    <property type="entry name" value="DUF6233"/>
</dbReference>